<evidence type="ECO:0000256" key="2">
    <source>
        <dbReference type="ARBA" id="ARBA00022723"/>
    </source>
</evidence>
<dbReference type="PROSITE" id="PS00583">
    <property type="entry name" value="PFKB_KINASES_1"/>
    <property type="match status" value="1"/>
</dbReference>
<feature type="domain" description="Carbohydrate kinase PfkB" evidence="8">
    <location>
        <begin position="399"/>
        <end position="724"/>
    </location>
</feature>
<keyword evidence="10" id="KW-1185">Reference proteome</keyword>
<reference evidence="9 10" key="1">
    <citation type="submission" date="2024-11" db="EMBL/GenBank/DDBJ databases">
        <title>Chromosome-level genome assembly of the freshwater bivalve Anodonta woodiana.</title>
        <authorList>
            <person name="Chen X."/>
        </authorList>
    </citation>
    <scope>NUCLEOTIDE SEQUENCE [LARGE SCALE GENOMIC DNA]</scope>
    <source>
        <strain evidence="9">MN2024</strain>
        <tissue evidence="9">Gills</tissue>
    </source>
</reference>
<dbReference type="InterPro" id="IPR022830">
    <property type="entry name" value="Indigdn_synthA-like"/>
</dbReference>
<evidence type="ECO:0000256" key="7">
    <source>
        <dbReference type="ARBA" id="ARBA00023295"/>
    </source>
</evidence>
<keyword evidence="3" id="KW-0418">Kinase</keyword>
<dbReference type="Gene3D" id="3.40.1790.10">
    <property type="entry name" value="Indigoidine synthase domain"/>
    <property type="match status" value="1"/>
</dbReference>
<dbReference type="EMBL" id="JBJQND010000001">
    <property type="protein sequence ID" value="KAL3892223.1"/>
    <property type="molecule type" value="Genomic_DNA"/>
</dbReference>
<dbReference type="GO" id="GO:0016829">
    <property type="term" value="F:lyase activity"/>
    <property type="evidence" value="ECO:0007669"/>
    <property type="project" value="UniProtKB-KW"/>
</dbReference>
<dbReference type="GO" id="GO:0046872">
    <property type="term" value="F:metal ion binding"/>
    <property type="evidence" value="ECO:0007669"/>
    <property type="project" value="UniProtKB-KW"/>
</dbReference>
<dbReference type="InterPro" id="IPR011611">
    <property type="entry name" value="PfkB_dom"/>
</dbReference>
<dbReference type="InterPro" id="IPR029056">
    <property type="entry name" value="Ribokinase-like"/>
</dbReference>
<name>A0ABD3Y3A5_SINWO</name>
<dbReference type="HAMAP" id="MF_01876">
    <property type="entry name" value="PsiMP_glycosidase"/>
    <property type="match status" value="1"/>
</dbReference>
<evidence type="ECO:0000313" key="9">
    <source>
        <dbReference type="EMBL" id="KAL3892222.1"/>
    </source>
</evidence>
<protein>
    <recommendedName>
        <fullName evidence="8">Carbohydrate kinase PfkB domain-containing protein</fullName>
    </recommendedName>
</protein>
<evidence type="ECO:0000256" key="4">
    <source>
        <dbReference type="ARBA" id="ARBA00022801"/>
    </source>
</evidence>
<dbReference type="EMBL" id="JBJQND010000001">
    <property type="protein sequence ID" value="KAL3892222.1"/>
    <property type="molecule type" value="Genomic_DNA"/>
</dbReference>
<dbReference type="Pfam" id="PF00294">
    <property type="entry name" value="PfkB"/>
    <property type="match status" value="1"/>
</dbReference>
<dbReference type="SUPFAM" id="SSF53613">
    <property type="entry name" value="Ribokinase-like"/>
    <property type="match status" value="1"/>
</dbReference>
<dbReference type="GO" id="GO:0006796">
    <property type="term" value="P:phosphate-containing compound metabolic process"/>
    <property type="evidence" value="ECO:0007669"/>
    <property type="project" value="UniProtKB-ARBA"/>
</dbReference>
<dbReference type="GO" id="GO:0016301">
    <property type="term" value="F:kinase activity"/>
    <property type="evidence" value="ECO:0007669"/>
    <property type="project" value="UniProtKB-KW"/>
</dbReference>
<evidence type="ECO:0000256" key="5">
    <source>
        <dbReference type="ARBA" id="ARBA00023211"/>
    </source>
</evidence>
<keyword evidence="4" id="KW-0378">Hydrolase</keyword>
<dbReference type="AlphaFoldDB" id="A0ABD3Y3A5"/>
<evidence type="ECO:0000256" key="6">
    <source>
        <dbReference type="ARBA" id="ARBA00023239"/>
    </source>
</evidence>
<gene>
    <name evidence="9" type="ORF">ACJMK2_004452</name>
</gene>
<evidence type="ECO:0000256" key="1">
    <source>
        <dbReference type="ARBA" id="ARBA00022679"/>
    </source>
</evidence>
<dbReference type="Pfam" id="PF04227">
    <property type="entry name" value="Indigoidine_A"/>
    <property type="match status" value="1"/>
</dbReference>
<proteinExistence type="inferred from homology"/>
<accession>A0ABD3Y3A5</accession>
<dbReference type="CDD" id="cd01941">
    <property type="entry name" value="YeiC_kinase_like"/>
    <property type="match status" value="1"/>
</dbReference>
<dbReference type="SUPFAM" id="SSF110581">
    <property type="entry name" value="Indigoidine synthase A-like"/>
    <property type="match status" value="1"/>
</dbReference>
<keyword evidence="6" id="KW-0456">Lyase</keyword>
<dbReference type="InterPro" id="IPR002173">
    <property type="entry name" value="Carboh/pur_kinase_PfkB_CS"/>
</dbReference>
<organism evidence="9 10">
    <name type="scientific">Sinanodonta woodiana</name>
    <name type="common">Chinese pond mussel</name>
    <name type="synonym">Anodonta woodiana</name>
    <dbReference type="NCBI Taxonomy" id="1069815"/>
    <lineage>
        <taxon>Eukaryota</taxon>
        <taxon>Metazoa</taxon>
        <taxon>Spiralia</taxon>
        <taxon>Lophotrochozoa</taxon>
        <taxon>Mollusca</taxon>
        <taxon>Bivalvia</taxon>
        <taxon>Autobranchia</taxon>
        <taxon>Heteroconchia</taxon>
        <taxon>Palaeoheterodonta</taxon>
        <taxon>Unionida</taxon>
        <taxon>Unionoidea</taxon>
        <taxon>Unionidae</taxon>
        <taxon>Unioninae</taxon>
        <taxon>Sinanodonta</taxon>
    </lineage>
</organism>
<evidence type="ECO:0000259" key="8">
    <source>
        <dbReference type="Pfam" id="PF00294"/>
    </source>
</evidence>
<evidence type="ECO:0000313" key="10">
    <source>
        <dbReference type="Proteomes" id="UP001634394"/>
    </source>
</evidence>
<sequence>MPKGRHILSICRRFQRWSLSTQRWISLKKEEGVIKVSDEVASALHEGRPVVALESTIITHGMPHPDNLNTALDVEEVIRQNGAVPATVAALKGIIHVGLSRTELEILADPATSSIKISRRDFPIILSQGLTGGTTVAGTMLIAHKVGIPVFVTGGIGGVHRGVMNTWDISTDLTELGRTPVAVVSSGVKSILDIGKTLEYLETEGVCVATFGPDKNFPAFFSRTSGFMAPYNIVSALDAAKLIDSRNKLGLQTGTLIAVPIPDEFSAEGKEIEQAIQDAVNSAREEGIVGKEVTPYILNKVNMLTRGLSLKSNIALIKNNARVGAQIGVELSQLRFQSHGLLGSKPVSHIGHGYTSGYQSDQGQVYQSEPGQGSQSAFISGKTERVSQNVKSAKSGRVVIVGGSIVDFNVRLQTKEFKTNGATYSGIVQQSFGGVGRNIADCLTRLGMDPFFLSAIGRDTHLEAYRAYCRHMDLTGVIQVDDISTATYCAVMRESGDLLFGIGDMDIHSLITPKYLSKFEKNFIDAPLVCIDGNIPPDSIQYVSDLCGHSKVPVFYEPTDIHKAEKPLLSSAYKKLTYTSPNFSELKVMYGLISSEVIPSQIQDVDGSDLDSVLHESFKMCKIVCEQIPVVIVTLGKHGVLICRHGDHTARLPVTGCEIKREGEVTGVYYPVPRNDNSSIVSVSGAGDCLAATVITGVVKGYDPDLCVKAGLVAARHSLSSHHAVPDTIRPWIFESDMVQGNSVPPRILK</sequence>
<keyword evidence="7" id="KW-0326">Glycosidase</keyword>
<dbReference type="GO" id="GO:0016798">
    <property type="term" value="F:hydrolase activity, acting on glycosyl bonds"/>
    <property type="evidence" value="ECO:0007669"/>
    <property type="project" value="UniProtKB-KW"/>
</dbReference>
<comment type="caution">
    <text evidence="9">The sequence shown here is derived from an EMBL/GenBank/DDBJ whole genome shotgun (WGS) entry which is preliminary data.</text>
</comment>
<evidence type="ECO:0000256" key="3">
    <source>
        <dbReference type="ARBA" id="ARBA00022777"/>
    </source>
</evidence>
<dbReference type="Gene3D" id="3.40.1190.20">
    <property type="match status" value="1"/>
</dbReference>
<keyword evidence="1" id="KW-0808">Transferase</keyword>
<dbReference type="InterPro" id="IPR007342">
    <property type="entry name" value="PsuG"/>
</dbReference>
<dbReference type="PANTHER" id="PTHR42909">
    <property type="entry name" value="ZGC:136858"/>
    <property type="match status" value="1"/>
</dbReference>
<dbReference type="PANTHER" id="PTHR42909:SF1">
    <property type="entry name" value="CARBOHYDRATE KINASE PFKB DOMAIN-CONTAINING PROTEIN"/>
    <property type="match status" value="1"/>
</dbReference>
<dbReference type="Proteomes" id="UP001634394">
    <property type="component" value="Unassembled WGS sequence"/>
</dbReference>
<keyword evidence="2" id="KW-0479">Metal-binding</keyword>
<keyword evidence="5" id="KW-0464">Manganese</keyword>